<accession>A0A917BHZ3</accession>
<dbReference type="GO" id="GO:0005886">
    <property type="term" value="C:plasma membrane"/>
    <property type="evidence" value="ECO:0007669"/>
    <property type="project" value="UniProtKB-SubCell"/>
</dbReference>
<evidence type="ECO:0000256" key="4">
    <source>
        <dbReference type="ARBA" id="ARBA00022989"/>
    </source>
</evidence>
<evidence type="ECO:0000256" key="3">
    <source>
        <dbReference type="ARBA" id="ARBA00022692"/>
    </source>
</evidence>
<reference evidence="8" key="1">
    <citation type="journal article" date="2014" name="Int. J. Syst. Evol. Microbiol.">
        <title>Complete genome sequence of Corynebacterium casei LMG S-19264T (=DSM 44701T), isolated from a smear-ripened cheese.</title>
        <authorList>
            <consortium name="US DOE Joint Genome Institute (JGI-PGF)"/>
            <person name="Walter F."/>
            <person name="Albersmeier A."/>
            <person name="Kalinowski J."/>
            <person name="Ruckert C."/>
        </authorList>
    </citation>
    <scope>NUCLEOTIDE SEQUENCE</scope>
    <source>
        <strain evidence="8">CGMCC 1.12160</strain>
    </source>
</reference>
<comment type="caution">
    <text evidence="8">The sequence shown here is derived from an EMBL/GenBank/DDBJ whole genome shotgun (WGS) entry which is preliminary data.</text>
</comment>
<feature type="transmembrane region" description="Helical" evidence="6">
    <location>
        <begin position="6"/>
        <end position="27"/>
    </location>
</feature>
<dbReference type="EMBL" id="BMEM01000001">
    <property type="protein sequence ID" value="GGF44698.1"/>
    <property type="molecule type" value="Genomic_DNA"/>
</dbReference>
<sequence>MTSGWIVWVAAALVALAFLTSTWLLVVPSRAVPIDRRRWSAAHTEETTGWGHRVVQWVDSRLGGRDFARRWAHALDRAGIRLPIAEFLLLVAVLAMVAFAVGFVMGGVVVGLLLVVLGLLGLLAVITLRSERRKAAFADLLDDVVQHVATNLRAGHSTVQSLETVGREIDEPARSELLRAVNQVRIGRDLGDALLETAERMDSDDFRWVAQAISIHRQVGGNLGEVLDTVSHTVRERQQVRRQVKAISAEGRMSAWVLIALPLVVGLGSALLNRDYASLLWSRPLGLAMLAYGAVSMVVGALWMRRVVTVKF</sequence>
<evidence type="ECO:0000313" key="9">
    <source>
        <dbReference type="Proteomes" id="UP000605670"/>
    </source>
</evidence>
<evidence type="ECO:0000256" key="5">
    <source>
        <dbReference type="ARBA" id="ARBA00023136"/>
    </source>
</evidence>
<dbReference type="PANTHER" id="PTHR35007">
    <property type="entry name" value="INTEGRAL MEMBRANE PROTEIN-RELATED"/>
    <property type="match status" value="1"/>
</dbReference>
<evidence type="ECO:0000256" key="1">
    <source>
        <dbReference type="ARBA" id="ARBA00004651"/>
    </source>
</evidence>
<feature type="transmembrane region" description="Helical" evidence="6">
    <location>
        <begin position="253"/>
        <end position="272"/>
    </location>
</feature>
<evidence type="ECO:0000313" key="8">
    <source>
        <dbReference type="EMBL" id="GGF44698.1"/>
    </source>
</evidence>
<dbReference type="InterPro" id="IPR018076">
    <property type="entry name" value="T2SS_GspF_dom"/>
</dbReference>
<evidence type="ECO:0000256" key="2">
    <source>
        <dbReference type="ARBA" id="ARBA00022475"/>
    </source>
</evidence>
<dbReference type="InterPro" id="IPR042094">
    <property type="entry name" value="T2SS_GspF_sf"/>
</dbReference>
<protein>
    <recommendedName>
        <fullName evidence="7">Type II secretion system protein GspF domain-containing protein</fullName>
    </recommendedName>
</protein>
<dbReference type="Proteomes" id="UP000605670">
    <property type="component" value="Unassembled WGS sequence"/>
</dbReference>
<dbReference type="AlphaFoldDB" id="A0A917BHZ3"/>
<keyword evidence="9" id="KW-1185">Reference proteome</keyword>
<evidence type="ECO:0000256" key="6">
    <source>
        <dbReference type="SAM" id="Phobius"/>
    </source>
</evidence>
<organism evidence="8 9">
    <name type="scientific">Ornithinimicrobium tianjinense</name>
    <dbReference type="NCBI Taxonomy" id="1195761"/>
    <lineage>
        <taxon>Bacteria</taxon>
        <taxon>Bacillati</taxon>
        <taxon>Actinomycetota</taxon>
        <taxon>Actinomycetes</taxon>
        <taxon>Micrococcales</taxon>
        <taxon>Ornithinimicrobiaceae</taxon>
        <taxon>Ornithinimicrobium</taxon>
    </lineage>
</organism>
<feature type="transmembrane region" description="Helical" evidence="6">
    <location>
        <begin position="284"/>
        <end position="304"/>
    </location>
</feature>
<keyword evidence="4 6" id="KW-1133">Transmembrane helix</keyword>
<keyword evidence="5 6" id="KW-0472">Membrane</keyword>
<dbReference type="Pfam" id="PF00482">
    <property type="entry name" value="T2SSF"/>
    <property type="match status" value="1"/>
</dbReference>
<dbReference type="RefSeq" id="WP_188428498.1">
    <property type="nucleotide sequence ID" value="NZ_BAABKH010000005.1"/>
</dbReference>
<keyword evidence="3 6" id="KW-0812">Transmembrane</keyword>
<dbReference type="PANTHER" id="PTHR35007:SF1">
    <property type="entry name" value="PILUS ASSEMBLY PROTEIN"/>
    <property type="match status" value="1"/>
</dbReference>
<feature type="transmembrane region" description="Helical" evidence="6">
    <location>
        <begin position="87"/>
        <end position="104"/>
    </location>
</feature>
<proteinExistence type="predicted"/>
<gene>
    <name evidence="8" type="ORF">GCM10011366_10520</name>
</gene>
<reference evidence="8" key="2">
    <citation type="submission" date="2020-09" db="EMBL/GenBank/DDBJ databases">
        <authorList>
            <person name="Sun Q."/>
            <person name="Zhou Y."/>
        </authorList>
    </citation>
    <scope>NUCLEOTIDE SEQUENCE</scope>
    <source>
        <strain evidence="8">CGMCC 1.12160</strain>
    </source>
</reference>
<name>A0A917BHZ3_9MICO</name>
<keyword evidence="2" id="KW-1003">Cell membrane</keyword>
<dbReference type="Gene3D" id="1.20.81.30">
    <property type="entry name" value="Type II secretion system (T2SS), domain F"/>
    <property type="match status" value="1"/>
</dbReference>
<feature type="transmembrane region" description="Helical" evidence="6">
    <location>
        <begin position="110"/>
        <end position="128"/>
    </location>
</feature>
<feature type="domain" description="Type II secretion system protein GspF" evidence="7">
    <location>
        <begin position="146"/>
        <end position="265"/>
    </location>
</feature>
<comment type="subcellular location">
    <subcellularLocation>
        <location evidence="1">Cell membrane</location>
        <topology evidence="1">Multi-pass membrane protein</topology>
    </subcellularLocation>
</comment>
<evidence type="ECO:0000259" key="7">
    <source>
        <dbReference type="Pfam" id="PF00482"/>
    </source>
</evidence>